<feature type="domain" description="CR-type" evidence="2">
    <location>
        <begin position="1"/>
        <end position="85"/>
    </location>
</feature>
<reference evidence="3" key="1">
    <citation type="submission" date="2016-12" db="EMBL/GenBank/DDBJ databases">
        <title>The genomes of Aspergillus section Nigri reveals drivers in fungal speciation.</title>
        <authorList>
            <consortium name="DOE Joint Genome Institute"/>
            <person name="Vesth T.C."/>
            <person name="Nybo J."/>
            <person name="Theobald S."/>
            <person name="Brandl J."/>
            <person name="Frisvad J.C."/>
            <person name="Nielsen K.F."/>
            <person name="Lyhne E.K."/>
            <person name="Kogle M.E."/>
            <person name="Kuo A."/>
            <person name="Riley R."/>
            <person name="Clum A."/>
            <person name="Nolan M."/>
            <person name="Lipzen A."/>
            <person name="Salamov A."/>
            <person name="Henrissat B."/>
            <person name="Wiebenga A."/>
            <person name="De Vries R.P."/>
            <person name="Grigoriev I.V."/>
            <person name="Mortensen U.H."/>
            <person name="Andersen M.R."/>
            <person name="Baker S.E."/>
        </authorList>
    </citation>
    <scope>NUCLEOTIDE SEQUENCE [LARGE SCALE GENOMIC DNA]</scope>
    <source>
        <strain evidence="3">CBS 115656</strain>
    </source>
</reference>
<dbReference type="Pfam" id="PF00684">
    <property type="entry name" value="DnaJ_CXXCXGXG"/>
    <property type="match status" value="1"/>
</dbReference>
<dbReference type="GO" id="GO:0008270">
    <property type="term" value="F:zinc ion binding"/>
    <property type="evidence" value="ECO:0007669"/>
    <property type="project" value="UniProtKB-KW"/>
</dbReference>
<dbReference type="PROSITE" id="PS51188">
    <property type="entry name" value="ZF_CR"/>
    <property type="match status" value="1"/>
</dbReference>
<dbReference type="Proteomes" id="UP000247647">
    <property type="component" value="Unassembled WGS sequence"/>
</dbReference>
<dbReference type="GO" id="GO:0031072">
    <property type="term" value="F:heat shock protein binding"/>
    <property type="evidence" value="ECO:0007669"/>
    <property type="project" value="InterPro"/>
</dbReference>
<name>A0A318YNI6_ASPNB</name>
<accession>A0A318YNI6</accession>
<keyword evidence="1" id="KW-0479">Metal-binding</keyword>
<dbReference type="SUPFAM" id="SSF57938">
    <property type="entry name" value="DnaJ/Hsp40 cysteine-rich domain"/>
    <property type="match status" value="1"/>
</dbReference>
<dbReference type="AlphaFoldDB" id="A0A318YNI6"/>
<dbReference type="GeneID" id="37131838"/>
<organism evidence="3 4">
    <name type="scientific">Aspergillus neoniger (strain CBS 115656)</name>
    <dbReference type="NCBI Taxonomy" id="1448310"/>
    <lineage>
        <taxon>Eukaryota</taxon>
        <taxon>Fungi</taxon>
        <taxon>Dikarya</taxon>
        <taxon>Ascomycota</taxon>
        <taxon>Pezizomycotina</taxon>
        <taxon>Eurotiomycetes</taxon>
        <taxon>Eurotiomycetidae</taxon>
        <taxon>Eurotiales</taxon>
        <taxon>Aspergillaceae</taxon>
        <taxon>Aspergillus</taxon>
        <taxon>Aspergillus subgen. Circumdati</taxon>
    </lineage>
</organism>
<keyword evidence="4" id="KW-1185">Reference proteome</keyword>
<evidence type="ECO:0000313" key="3">
    <source>
        <dbReference type="EMBL" id="PYH34303.1"/>
    </source>
</evidence>
<dbReference type="InterPro" id="IPR036410">
    <property type="entry name" value="HSP_DnaJ_Cys-rich_dom_sf"/>
</dbReference>
<dbReference type="InterPro" id="IPR001305">
    <property type="entry name" value="HSP_DnaJ_Cys-rich_dom"/>
</dbReference>
<dbReference type="Gene3D" id="6.20.20.10">
    <property type="match status" value="2"/>
</dbReference>
<evidence type="ECO:0000259" key="2">
    <source>
        <dbReference type="PROSITE" id="PS51188"/>
    </source>
</evidence>
<evidence type="ECO:0000313" key="4">
    <source>
        <dbReference type="Proteomes" id="UP000247647"/>
    </source>
</evidence>
<evidence type="ECO:0000256" key="1">
    <source>
        <dbReference type="PROSITE-ProRule" id="PRU00546"/>
    </source>
</evidence>
<dbReference type="GO" id="GO:0051082">
    <property type="term" value="F:unfolded protein binding"/>
    <property type="evidence" value="ECO:0007669"/>
    <property type="project" value="InterPro"/>
</dbReference>
<keyword evidence="1" id="KW-0863">Zinc-finger</keyword>
<gene>
    <name evidence="3" type="ORF">BO87DRAFT_56296</name>
</gene>
<proteinExistence type="predicted"/>
<protein>
    <recommendedName>
        <fullName evidence="2">CR-type domain-containing protein</fullName>
    </recommendedName>
</protein>
<keyword evidence="1" id="KW-0862">Zinc</keyword>
<dbReference type="RefSeq" id="XP_025479781.1">
    <property type="nucleotide sequence ID" value="XM_025629382.1"/>
</dbReference>
<sequence>MPRKCPTCANPGAITTTCANCQGSGGWWKSTRTVCDRCGGTTVVNTGTFFARRVTCPSCRGAGSWVKNLWHKCGRCKGSGRALAPCPSACRRGKGVYNNW</sequence>
<dbReference type="EMBL" id="KZ821460">
    <property type="protein sequence ID" value="PYH34303.1"/>
    <property type="molecule type" value="Genomic_DNA"/>
</dbReference>
<feature type="zinc finger region" description="CR-type" evidence="1">
    <location>
        <begin position="1"/>
        <end position="85"/>
    </location>
</feature>